<organism evidence="2">
    <name type="scientific">Rhizophora mucronata</name>
    <name type="common">Asiatic mangrove</name>
    <dbReference type="NCBI Taxonomy" id="61149"/>
    <lineage>
        <taxon>Eukaryota</taxon>
        <taxon>Viridiplantae</taxon>
        <taxon>Streptophyta</taxon>
        <taxon>Embryophyta</taxon>
        <taxon>Tracheophyta</taxon>
        <taxon>Spermatophyta</taxon>
        <taxon>Magnoliopsida</taxon>
        <taxon>eudicotyledons</taxon>
        <taxon>Gunneridae</taxon>
        <taxon>Pentapetalae</taxon>
        <taxon>rosids</taxon>
        <taxon>fabids</taxon>
        <taxon>Malpighiales</taxon>
        <taxon>Rhizophoraceae</taxon>
        <taxon>Rhizophora</taxon>
    </lineage>
</organism>
<name>A0A2P2IHR8_RHIMU</name>
<proteinExistence type="predicted"/>
<feature type="transmembrane region" description="Helical" evidence="1">
    <location>
        <begin position="27"/>
        <end position="47"/>
    </location>
</feature>
<reference evidence="2" key="1">
    <citation type="submission" date="2018-02" db="EMBL/GenBank/DDBJ databases">
        <title>Rhizophora mucronata_Transcriptome.</title>
        <authorList>
            <person name="Meera S.P."/>
            <person name="Sreeshan A."/>
            <person name="Augustine A."/>
        </authorList>
    </citation>
    <scope>NUCLEOTIDE SEQUENCE</scope>
    <source>
        <tissue evidence="2">Leaf</tissue>
    </source>
</reference>
<evidence type="ECO:0000256" key="1">
    <source>
        <dbReference type="SAM" id="Phobius"/>
    </source>
</evidence>
<accession>A0A2P2IHR8</accession>
<dbReference type="AlphaFoldDB" id="A0A2P2IHR8"/>
<protein>
    <submittedName>
        <fullName evidence="2">Uncharacterized protein LOC105123418</fullName>
    </submittedName>
</protein>
<keyword evidence="1" id="KW-1133">Transmembrane helix</keyword>
<keyword evidence="1" id="KW-0472">Membrane</keyword>
<sequence length="78" mass="9363">MMDLVLLRMDCFNNCLDLFLHSFKHVWSFHFINGGVFINVITCSMSFFNMAWRFSLVDYCLYLFLGSLYKVWCFCIFS</sequence>
<dbReference type="EMBL" id="GGEC01000300">
    <property type="protein sequence ID" value="MBW80783.1"/>
    <property type="molecule type" value="Transcribed_RNA"/>
</dbReference>
<evidence type="ECO:0000313" key="2">
    <source>
        <dbReference type="EMBL" id="MBW80783.1"/>
    </source>
</evidence>
<keyword evidence="1" id="KW-0812">Transmembrane</keyword>
<feature type="transmembrane region" description="Helical" evidence="1">
    <location>
        <begin position="59"/>
        <end position="77"/>
    </location>
</feature>